<feature type="domain" description="BFN" evidence="1">
    <location>
        <begin position="1"/>
        <end position="63"/>
    </location>
</feature>
<organism evidence="2">
    <name type="scientific">marine sediment metagenome</name>
    <dbReference type="NCBI Taxonomy" id="412755"/>
    <lineage>
        <taxon>unclassified sequences</taxon>
        <taxon>metagenomes</taxon>
        <taxon>ecological metagenomes</taxon>
    </lineage>
</organism>
<proteinExistence type="predicted"/>
<dbReference type="SUPFAM" id="SSF103256">
    <property type="entry name" value="Hypothetical protein TM0160"/>
    <property type="match status" value="1"/>
</dbReference>
<evidence type="ECO:0000259" key="1">
    <source>
        <dbReference type="PROSITE" id="PS51658"/>
    </source>
</evidence>
<reference evidence="2" key="1">
    <citation type="journal article" date="2014" name="Front. Microbiol.">
        <title>High frequency of phylogenetically diverse reductive dehalogenase-homologous genes in deep subseafloor sedimentary metagenomes.</title>
        <authorList>
            <person name="Kawai M."/>
            <person name="Futagami T."/>
            <person name="Toyoda A."/>
            <person name="Takaki Y."/>
            <person name="Nishi S."/>
            <person name="Hori S."/>
            <person name="Arai W."/>
            <person name="Tsubouchi T."/>
            <person name="Morono Y."/>
            <person name="Uchiyama I."/>
            <person name="Ito T."/>
            <person name="Fujiyama A."/>
            <person name="Inagaki F."/>
            <person name="Takami H."/>
        </authorList>
    </citation>
    <scope>NUCLEOTIDE SEQUENCE</scope>
    <source>
        <strain evidence="2">Expedition CK06-06</strain>
    </source>
</reference>
<dbReference type="InterPro" id="IPR003729">
    <property type="entry name" value="Bi_nuclease_dom"/>
</dbReference>
<dbReference type="AlphaFoldDB" id="X1C4Y9"/>
<dbReference type="Gene3D" id="3.10.690.10">
    <property type="entry name" value="Bifunctional nuclease domain"/>
    <property type="match status" value="1"/>
</dbReference>
<dbReference type="InterPro" id="IPR036104">
    <property type="entry name" value="BFN_sf"/>
</dbReference>
<accession>X1C4Y9</accession>
<dbReference type="Pfam" id="PF02577">
    <property type="entry name" value="BFN_dom"/>
    <property type="match status" value="1"/>
</dbReference>
<feature type="non-terminal residue" evidence="2">
    <location>
        <position position="1"/>
    </location>
</feature>
<dbReference type="GO" id="GO:0004518">
    <property type="term" value="F:nuclease activity"/>
    <property type="evidence" value="ECO:0007669"/>
    <property type="project" value="InterPro"/>
</dbReference>
<sequence length="65" mass="6917">SKVESVIISGFDNNIFYARLLLSQHDKPREVDCPPAIALALGVRAQAPIFAEEAVLDKAGIAVPA</sequence>
<dbReference type="EMBL" id="BART01014430">
    <property type="protein sequence ID" value="GAG88412.1"/>
    <property type="molecule type" value="Genomic_DNA"/>
</dbReference>
<gene>
    <name evidence="2" type="ORF">S01H4_28798</name>
</gene>
<evidence type="ECO:0000313" key="2">
    <source>
        <dbReference type="EMBL" id="GAG88412.1"/>
    </source>
</evidence>
<dbReference type="PROSITE" id="PS51658">
    <property type="entry name" value="BFN"/>
    <property type="match status" value="1"/>
</dbReference>
<comment type="caution">
    <text evidence="2">The sequence shown here is derived from an EMBL/GenBank/DDBJ whole genome shotgun (WGS) entry which is preliminary data.</text>
</comment>
<name>X1C4Y9_9ZZZZ</name>
<protein>
    <recommendedName>
        <fullName evidence="1">BFN domain-containing protein</fullName>
    </recommendedName>
</protein>